<gene>
    <name evidence="1" type="ORF">B7O98_07045</name>
</gene>
<sequence length="106" mass="12242">MRRKGEEYFGEGQEDFEFDEYLKYTLYEPMVEVRDAGSCVKVLIEVSGSSQESVVVDFITPKSIDVSVKYRGRLVKKRLDLPQPVKTSRYEVKVKNGVAQIIFQKI</sequence>
<dbReference type="InterPro" id="IPR008978">
    <property type="entry name" value="HSP20-like_chaperone"/>
</dbReference>
<evidence type="ECO:0008006" key="3">
    <source>
        <dbReference type="Google" id="ProtNLM"/>
    </source>
</evidence>
<name>A0A2R7Y4G3_9CREN</name>
<dbReference type="SUPFAM" id="SSF49764">
    <property type="entry name" value="HSP20-like chaperones"/>
    <property type="match status" value="1"/>
</dbReference>
<evidence type="ECO:0000313" key="1">
    <source>
        <dbReference type="EMBL" id="PUA32404.1"/>
    </source>
</evidence>
<dbReference type="Proteomes" id="UP000244093">
    <property type="component" value="Unassembled WGS sequence"/>
</dbReference>
<dbReference type="CDD" id="cd00298">
    <property type="entry name" value="ACD_sHsps_p23-like"/>
    <property type="match status" value="1"/>
</dbReference>
<proteinExistence type="predicted"/>
<dbReference type="AlphaFoldDB" id="A0A2R7Y4G3"/>
<accession>A0A2R7Y4G3</accession>
<protein>
    <recommendedName>
        <fullName evidence="3">ArsA HSP20-like domain-containing protein</fullName>
    </recommendedName>
</protein>
<dbReference type="Gene3D" id="2.60.40.790">
    <property type="match status" value="1"/>
</dbReference>
<evidence type="ECO:0000313" key="2">
    <source>
        <dbReference type="Proteomes" id="UP000244093"/>
    </source>
</evidence>
<reference evidence="1" key="2">
    <citation type="journal article" date="2018" name="Syst. Appl. Microbiol.">
        <title>A new symbiotic nanoarchaeote (Candidatus Nanoclepta minutus) and its host (Zestosphaera tikiterensis gen. nov., sp. nov.) from a New Zealand hot spring.</title>
        <authorList>
            <person name="St John E."/>
            <person name="Liu Y."/>
            <person name="Podar M."/>
            <person name="Stott M.B."/>
            <person name="Meneghin J."/>
            <person name="Chen Z."/>
            <person name="Lagutin K."/>
            <person name="Mitchell K."/>
            <person name="Reysenbach A.L."/>
        </authorList>
    </citation>
    <scope>NUCLEOTIDE SEQUENCE [LARGE SCALE GENOMIC DNA]</scope>
    <source>
        <strain evidence="1">NZ3</strain>
    </source>
</reference>
<comment type="caution">
    <text evidence="1">The sequence shown here is derived from an EMBL/GenBank/DDBJ whole genome shotgun (WGS) entry which is preliminary data.</text>
</comment>
<dbReference type="EMBL" id="NBVN01000004">
    <property type="protein sequence ID" value="PUA32404.1"/>
    <property type="molecule type" value="Genomic_DNA"/>
</dbReference>
<reference evidence="1" key="1">
    <citation type="submission" date="2017-04" db="EMBL/GenBank/DDBJ databases">
        <authorList>
            <person name="Afonso C.L."/>
            <person name="Miller P.J."/>
            <person name="Scott M.A."/>
            <person name="Spackman E."/>
            <person name="Goraichik I."/>
            <person name="Dimitrov K.M."/>
            <person name="Suarez D.L."/>
            <person name="Swayne D.E."/>
        </authorList>
    </citation>
    <scope>NUCLEOTIDE SEQUENCE</scope>
    <source>
        <strain evidence="1">NZ3</strain>
    </source>
</reference>
<organism evidence="1 2">
    <name type="scientific">Zestosphaera tikiterensis</name>
    <dbReference type="NCBI Taxonomy" id="1973259"/>
    <lineage>
        <taxon>Archaea</taxon>
        <taxon>Thermoproteota</taxon>
        <taxon>Thermoprotei</taxon>
        <taxon>Desulfurococcales</taxon>
        <taxon>Desulfurococcaceae</taxon>
        <taxon>Zestosphaera</taxon>
    </lineage>
</organism>